<feature type="compositionally biased region" description="Acidic residues" evidence="11">
    <location>
        <begin position="723"/>
        <end position="735"/>
    </location>
</feature>
<gene>
    <name evidence="10 14" type="primary">topA</name>
    <name evidence="14" type="ORF">KDA10_01250</name>
</gene>
<dbReference type="InterPro" id="IPR013824">
    <property type="entry name" value="Topo_IA_cen_sub1"/>
</dbReference>
<feature type="site" description="Interaction with DNA" evidence="10">
    <location>
        <position position="146"/>
    </location>
</feature>
<evidence type="ECO:0000256" key="7">
    <source>
        <dbReference type="ARBA" id="ARBA00023029"/>
    </source>
</evidence>
<dbReference type="GO" id="GO:0006265">
    <property type="term" value="P:DNA topological change"/>
    <property type="evidence" value="ECO:0007669"/>
    <property type="project" value="UniProtKB-UniRule"/>
</dbReference>
<feature type="site" description="Interaction with DNA" evidence="10">
    <location>
        <position position="32"/>
    </location>
</feature>
<dbReference type="SUPFAM" id="SSF56712">
    <property type="entry name" value="Prokaryotic type I DNA topoisomerase"/>
    <property type="match status" value="1"/>
</dbReference>
<evidence type="ECO:0000256" key="6">
    <source>
        <dbReference type="ARBA" id="ARBA00022842"/>
    </source>
</evidence>
<dbReference type="NCBIfam" id="TIGR01051">
    <property type="entry name" value="topA_bact"/>
    <property type="match status" value="1"/>
</dbReference>
<dbReference type="AlphaFoldDB" id="A0A955E132"/>
<dbReference type="EMBL" id="JAGQNY010000004">
    <property type="protein sequence ID" value="MCA9301980.1"/>
    <property type="molecule type" value="Genomic_DNA"/>
</dbReference>
<feature type="site" description="Interaction with DNA" evidence="10">
    <location>
        <position position="158"/>
    </location>
</feature>
<dbReference type="Gene3D" id="2.70.20.10">
    <property type="entry name" value="Topoisomerase I, domain 3"/>
    <property type="match status" value="1"/>
</dbReference>
<dbReference type="CDD" id="cd00186">
    <property type="entry name" value="TOP1Ac"/>
    <property type="match status" value="1"/>
</dbReference>
<dbReference type="InterPro" id="IPR028612">
    <property type="entry name" value="Topoisom_1_IA"/>
</dbReference>
<dbReference type="EC" id="5.6.2.1" evidence="10"/>
<dbReference type="Gene3D" id="3.30.65.10">
    <property type="entry name" value="Bacterial Topoisomerase I, domain 1"/>
    <property type="match status" value="3"/>
</dbReference>
<dbReference type="Gene3D" id="1.10.290.10">
    <property type="entry name" value="Topoisomerase I, domain 4"/>
    <property type="match status" value="1"/>
</dbReference>
<dbReference type="InterPro" id="IPR013826">
    <property type="entry name" value="Topo_IA_cen_sub3"/>
</dbReference>
<reference evidence="14" key="2">
    <citation type="journal article" date="2021" name="Microbiome">
        <title>Successional dynamics and alternative stable states in a saline activated sludge microbial community over 9 years.</title>
        <authorList>
            <person name="Wang Y."/>
            <person name="Ye J."/>
            <person name="Ju F."/>
            <person name="Liu L."/>
            <person name="Boyd J.A."/>
            <person name="Deng Y."/>
            <person name="Parks D.H."/>
            <person name="Jiang X."/>
            <person name="Yin X."/>
            <person name="Woodcroft B.J."/>
            <person name="Tyson G.W."/>
            <person name="Hugenholtz P."/>
            <person name="Polz M.F."/>
            <person name="Zhang T."/>
        </authorList>
    </citation>
    <scope>NUCLEOTIDE SEQUENCE</scope>
    <source>
        <strain evidence="14">HKST-UBA80</strain>
    </source>
</reference>
<evidence type="ECO:0000313" key="14">
    <source>
        <dbReference type="EMBL" id="MCA9301980.1"/>
    </source>
</evidence>
<reference evidence="14" key="1">
    <citation type="submission" date="2020-04" db="EMBL/GenBank/DDBJ databases">
        <authorList>
            <person name="Zhang T."/>
        </authorList>
    </citation>
    <scope>NUCLEOTIDE SEQUENCE</scope>
    <source>
        <strain evidence="14">HKST-UBA80</strain>
    </source>
</reference>
<keyword evidence="7 10" id="KW-0799">Topoisomerase</keyword>
<dbReference type="GO" id="GO:0005694">
    <property type="term" value="C:chromosome"/>
    <property type="evidence" value="ECO:0007669"/>
    <property type="project" value="InterPro"/>
</dbReference>
<feature type="site" description="Interaction with DNA" evidence="10">
    <location>
        <position position="151"/>
    </location>
</feature>
<dbReference type="CDD" id="cd03363">
    <property type="entry name" value="TOPRIM_TopoIA_TopoI"/>
    <property type="match status" value="1"/>
</dbReference>
<dbReference type="InterPro" id="IPR006171">
    <property type="entry name" value="TOPRIM_dom"/>
</dbReference>
<keyword evidence="6" id="KW-0460">Magnesium</keyword>
<feature type="region of interest" description="Disordered" evidence="11">
    <location>
        <begin position="708"/>
        <end position="735"/>
    </location>
</feature>
<dbReference type="GO" id="GO:0008270">
    <property type="term" value="F:zinc ion binding"/>
    <property type="evidence" value="ECO:0007669"/>
    <property type="project" value="UniProtKB-KW"/>
</dbReference>
<sequence length="735" mass="82767">MSKLVIVESPTKAKTLSKILDKSYVIEASMGHIRDLPKKGLAVDVEHNFEPSYEVPEKAQKVVNALKKKLADTDVVVLATDPDREGEAIAWHLQQILTSVKKYKTMRYERVVFHELTRDAVLEAFTHPSELNLNLVDAQQARRVLDRLVGYKLSPLLWKKVRFGLSAGRVQSVAVRLIVEKERERLAFIPEEYWTLISNLAFGVGEKKHSIKAELEKKDDKKITIDNQKDAQKAQNDLEKALYTLSAVDKIERKRQANPPFRTSTLQQAMSNLYGFTASRTMSAAQKLFEQGLITYHRTDSFNLAPQFVASARAYVKDNYGQEYLPTDPVFYKTKSKNAQEAHEAIRPTDVFLHPSKLKKTIAEDARKVYVTVWRRALECQMAPAIYDQTTFKITTNNNYGLKTTGSIIKFSGWMAIGEKLGLKMSGDDVALPDIKEGSALDLVSVESTQHFTQPPARYSDATLIKKMEELGIGRPSTYAPTLSTIQRRGYVEKEGKYYKPKPVALVVTDLLVGNFPNIAGYDFTAEMENELDLIAEGEKKWVPVVKAFYEPFEKQVEEKDKTLSKHDITNLGETDEKCPECGKTLIIKLGKFGTFLSCSGYPECEYARPIEGSSSENENGETVDYGKCTVCEDGIFVLKQGRFGKFLACSNYPKCKTTKPFLEKIGMHCPDCSDGEVIVKKAKGRSFYGCSNYPECKYASWKNPLQKDAKDRSTQDSSLVEIESDVAVDESEES</sequence>
<comment type="caution">
    <text evidence="14">The sequence shown here is derived from an EMBL/GenBank/DDBJ whole genome shotgun (WGS) entry which is preliminary data.</text>
</comment>
<evidence type="ECO:0000256" key="5">
    <source>
        <dbReference type="ARBA" id="ARBA00022833"/>
    </source>
</evidence>
<feature type="site" description="Interaction with DNA" evidence="10">
    <location>
        <position position="298"/>
    </location>
</feature>
<feature type="site" description="Interaction with DNA" evidence="10">
    <location>
        <position position="489"/>
    </location>
</feature>
<proteinExistence type="inferred from homology"/>
<feature type="site" description="Interaction with DNA" evidence="10">
    <location>
        <position position="143"/>
    </location>
</feature>
<dbReference type="Pfam" id="PF01396">
    <property type="entry name" value="Zn_ribbon_Top1"/>
    <property type="match status" value="3"/>
</dbReference>
<dbReference type="Pfam" id="PF01751">
    <property type="entry name" value="Toprim"/>
    <property type="match status" value="1"/>
</dbReference>
<dbReference type="InterPro" id="IPR023405">
    <property type="entry name" value="Topo_IA_core_domain"/>
</dbReference>
<name>A0A955E132_UNCKA</name>
<evidence type="ECO:0000256" key="9">
    <source>
        <dbReference type="ARBA" id="ARBA00023235"/>
    </source>
</evidence>
<dbReference type="InterPro" id="IPR003602">
    <property type="entry name" value="Topo_IA_DNA-bd_dom"/>
</dbReference>
<accession>A0A955E132</accession>
<dbReference type="PANTHER" id="PTHR42785">
    <property type="entry name" value="DNA TOPOISOMERASE, TYPE IA, CORE"/>
    <property type="match status" value="1"/>
</dbReference>
<dbReference type="PANTHER" id="PTHR42785:SF1">
    <property type="entry name" value="DNA TOPOISOMERASE"/>
    <property type="match status" value="1"/>
</dbReference>
<evidence type="ECO:0000256" key="4">
    <source>
        <dbReference type="ARBA" id="ARBA00022771"/>
    </source>
</evidence>
<dbReference type="InterPro" id="IPR013825">
    <property type="entry name" value="Topo_IA_cen_sub2"/>
</dbReference>
<dbReference type="Proteomes" id="UP000714817">
    <property type="component" value="Unassembled WGS sequence"/>
</dbReference>
<evidence type="ECO:0000259" key="13">
    <source>
        <dbReference type="PROSITE" id="PS52039"/>
    </source>
</evidence>
<dbReference type="InterPro" id="IPR013497">
    <property type="entry name" value="Topo_IA_cen"/>
</dbReference>
<dbReference type="PROSITE" id="PS50880">
    <property type="entry name" value="TOPRIM"/>
    <property type="match status" value="1"/>
</dbReference>
<dbReference type="SMART" id="SM00436">
    <property type="entry name" value="TOP1Bc"/>
    <property type="match status" value="1"/>
</dbReference>
<comment type="similarity">
    <text evidence="2 10">Belongs to the type IA topoisomerase family.</text>
</comment>
<protein>
    <recommendedName>
        <fullName evidence="10">DNA topoisomerase 1</fullName>
        <ecNumber evidence="10">5.6.2.1</ecNumber>
    </recommendedName>
    <alternativeName>
        <fullName evidence="10">DNA topoisomerase I</fullName>
    </alternativeName>
</protein>
<feature type="site" description="Interaction with DNA" evidence="10">
    <location>
        <position position="142"/>
    </location>
</feature>
<evidence type="ECO:0000256" key="8">
    <source>
        <dbReference type="ARBA" id="ARBA00023125"/>
    </source>
</evidence>
<dbReference type="Pfam" id="PF01131">
    <property type="entry name" value="Topoisom_bac"/>
    <property type="match status" value="1"/>
</dbReference>
<dbReference type="PRINTS" id="PR00417">
    <property type="entry name" value="PRTPISMRASEI"/>
</dbReference>
<dbReference type="Gene3D" id="1.10.460.10">
    <property type="entry name" value="Topoisomerase I, domain 2"/>
    <property type="match status" value="1"/>
</dbReference>
<feature type="region of interest" description="Interaction with DNA" evidence="10">
    <location>
        <begin position="166"/>
        <end position="171"/>
    </location>
</feature>
<evidence type="ECO:0000256" key="1">
    <source>
        <dbReference type="ARBA" id="ARBA00000213"/>
    </source>
</evidence>
<keyword evidence="3" id="KW-0479">Metal-binding</keyword>
<feature type="domain" description="Topo IA-type catalytic" evidence="13">
    <location>
        <begin position="132"/>
        <end position="557"/>
    </location>
</feature>
<dbReference type="HAMAP" id="MF_00952">
    <property type="entry name" value="Topoisom_1_prok"/>
    <property type="match status" value="1"/>
</dbReference>
<dbReference type="SMART" id="SM00493">
    <property type="entry name" value="TOPRIM"/>
    <property type="match status" value="1"/>
</dbReference>
<feature type="active site" description="O-(5'-phospho-DNA)-tyrosine intermediate" evidence="10">
    <location>
        <position position="296"/>
    </location>
</feature>
<dbReference type="SMART" id="SM00437">
    <property type="entry name" value="TOP1Ac"/>
    <property type="match status" value="1"/>
</dbReference>
<dbReference type="Gene3D" id="3.40.50.140">
    <property type="match status" value="1"/>
</dbReference>
<dbReference type="InterPro" id="IPR003601">
    <property type="entry name" value="Topo_IA_2"/>
</dbReference>
<keyword evidence="9 10" id="KW-0413">Isomerase</keyword>
<evidence type="ECO:0000256" key="10">
    <source>
        <dbReference type="HAMAP-Rule" id="MF_00952"/>
    </source>
</evidence>
<keyword evidence="5" id="KW-0862">Zinc</keyword>
<dbReference type="InterPro" id="IPR005733">
    <property type="entry name" value="TopoI_bac-type"/>
</dbReference>
<evidence type="ECO:0000256" key="11">
    <source>
        <dbReference type="SAM" id="MobiDB-lite"/>
    </source>
</evidence>
<dbReference type="GO" id="GO:0003677">
    <property type="term" value="F:DNA binding"/>
    <property type="evidence" value="ECO:0007669"/>
    <property type="project" value="UniProtKB-KW"/>
</dbReference>
<comment type="function">
    <text evidence="10">Releases the supercoiling and torsional tension of DNA, which is introduced during the DNA replication and transcription, by transiently cleaving and rejoining one strand of the DNA duplex. Introduces a single-strand break via transesterification at a target site in duplex DNA. The scissile phosphodiester is attacked by the catalytic tyrosine of the enzyme, resulting in the formation of a DNA-(5'-phosphotyrosyl)-enzyme intermediate and the expulsion of a 3'-OH DNA strand. The free DNA strand then undergoes passage around the unbroken strand, thus removing DNA supercoils. Finally, in the religation step, the DNA 3'-OH attacks the covalent intermediate to expel the active-site tyrosine and restore the DNA phosphodiester backbone.</text>
</comment>
<keyword evidence="8 10" id="KW-0238">DNA-binding</keyword>
<dbReference type="SUPFAM" id="SSF57783">
    <property type="entry name" value="Zinc beta-ribbon"/>
    <property type="match status" value="2"/>
</dbReference>
<dbReference type="PROSITE" id="PS52039">
    <property type="entry name" value="TOPO_IA_2"/>
    <property type="match status" value="1"/>
</dbReference>
<dbReference type="GO" id="GO:0003917">
    <property type="term" value="F:DNA topoisomerase type I (single strand cut, ATP-independent) activity"/>
    <property type="evidence" value="ECO:0007669"/>
    <property type="project" value="UniProtKB-UniRule"/>
</dbReference>
<comment type="catalytic activity">
    <reaction evidence="1 10">
        <text>ATP-independent breakage of single-stranded DNA, followed by passage and rejoining.</text>
        <dbReference type="EC" id="5.6.2.1"/>
    </reaction>
</comment>
<evidence type="ECO:0000256" key="3">
    <source>
        <dbReference type="ARBA" id="ARBA00022723"/>
    </source>
</evidence>
<dbReference type="InterPro" id="IPR034149">
    <property type="entry name" value="TOPRIM_TopoI"/>
</dbReference>
<evidence type="ECO:0000313" key="15">
    <source>
        <dbReference type="Proteomes" id="UP000714817"/>
    </source>
</evidence>
<evidence type="ECO:0000259" key="12">
    <source>
        <dbReference type="PROSITE" id="PS50880"/>
    </source>
</evidence>
<organism evidence="14 15">
    <name type="scientific">candidate division WWE3 bacterium</name>
    <dbReference type="NCBI Taxonomy" id="2053526"/>
    <lineage>
        <taxon>Bacteria</taxon>
        <taxon>Katanobacteria</taxon>
    </lineage>
</organism>
<dbReference type="InterPro" id="IPR013498">
    <property type="entry name" value="Topo_IA_Znf"/>
</dbReference>
<feature type="domain" description="Toprim" evidence="12">
    <location>
        <begin position="2"/>
        <end position="116"/>
    </location>
</feature>
<keyword evidence="4" id="KW-0863">Zinc-finger</keyword>
<comment type="subunit">
    <text evidence="10">Monomer.</text>
</comment>
<dbReference type="InterPro" id="IPR000380">
    <property type="entry name" value="Topo_IA"/>
</dbReference>
<evidence type="ECO:0000256" key="2">
    <source>
        <dbReference type="ARBA" id="ARBA00009446"/>
    </source>
</evidence>